<name>A0A4Y9F4K9_9MICC</name>
<dbReference type="AlphaFoldDB" id="A0A4Y9F4K9"/>
<proteinExistence type="predicted"/>
<gene>
    <name evidence="1" type="ORF">E4U03_06940</name>
</gene>
<dbReference type="EMBL" id="SPQC01000021">
    <property type="protein sequence ID" value="TFU22161.1"/>
    <property type="molecule type" value="Genomic_DNA"/>
</dbReference>
<organism evidence="1 2">
    <name type="scientific">Rothia nasimurium</name>
    <dbReference type="NCBI Taxonomy" id="85336"/>
    <lineage>
        <taxon>Bacteria</taxon>
        <taxon>Bacillati</taxon>
        <taxon>Actinomycetota</taxon>
        <taxon>Actinomycetes</taxon>
        <taxon>Micrococcales</taxon>
        <taxon>Micrococcaceae</taxon>
        <taxon>Rothia</taxon>
    </lineage>
</organism>
<sequence>MNRSVRITPVLVAALLAGLLVVLLAVGWFSQRQAEQVRADLSDQSTMAAQLTALQQAASKSGQDALGQAAQAALESLAPAAQDVTVTEYEPVEQQLQSTVSALLDLGFATQDAGDRARALTAVADMWQAARQDGLTTAAYPDALTDEVANISSYVCGDEELAAGAPDSSGSEQAVQPASLLPLQQSIYQLNYVSEVYAARAEQGYADVATQAGQLAAATTDMGHLAAPMLTCYGVFEAPAASYPIAEAADAPQQLTDFTAAIESNARAALADQTLATSADDIEALALILALDSQQLAS</sequence>
<reference evidence="1 2" key="1">
    <citation type="submission" date="2019-03" db="EMBL/GenBank/DDBJ databases">
        <title>Diversity of the mouse oral microbiome.</title>
        <authorList>
            <person name="Joseph S."/>
            <person name="Aduse-Opoku J."/>
            <person name="Curtis M."/>
            <person name="Wade W."/>
            <person name="Hashim A."/>
        </authorList>
    </citation>
    <scope>NUCLEOTIDE SEQUENCE [LARGE SCALE GENOMIC DNA]</scope>
    <source>
        <strain evidence="2">irhom_31</strain>
    </source>
</reference>
<dbReference type="Proteomes" id="UP000297951">
    <property type="component" value="Unassembled WGS sequence"/>
</dbReference>
<comment type="caution">
    <text evidence="1">The sequence shown here is derived from an EMBL/GenBank/DDBJ whole genome shotgun (WGS) entry which is preliminary data.</text>
</comment>
<evidence type="ECO:0000313" key="2">
    <source>
        <dbReference type="Proteomes" id="UP000297951"/>
    </source>
</evidence>
<protein>
    <recommendedName>
        <fullName evidence="3">DUF4439 domain-containing protein</fullName>
    </recommendedName>
</protein>
<evidence type="ECO:0008006" key="3">
    <source>
        <dbReference type="Google" id="ProtNLM"/>
    </source>
</evidence>
<dbReference type="RefSeq" id="WP_135012768.1">
    <property type="nucleotide sequence ID" value="NZ_JADGLK010000021.1"/>
</dbReference>
<accession>A0A4Y9F4K9</accession>
<evidence type="ECO:0000313" key="1">
    <source>
        <dbReference type="EMBL" id="TFU22161.1"/>
    </source>
</evidence>